<dbReference type="Gene3D" id="3.20.20.100">
    <property type="entry name" value="NADP-dependent oxidoreductase domain"/>
    <property type="match status" value="1"/>
</dbReference>
<proteinExistence type="inferred from homology"/>
<dbReference type="CDD" id="cd19089">
    <property type="entry name" value="AKR_AKR14A1_2"/>
    <property type="match status" value="1"/>
</dbReference>
<evidence type="ECO:0000256" key="1">
    <source>
        <dbReference type="ARBA" id="ARBA00006515"/>
    </source>
</evidence>
<evidence type="ECO:0000313" key="5">
    <source>
        <dbReference type="EMBL" id="ONN53058.1"/>
    </source>
</evidence>
<keyword evidence="2" id="KW-0521">NADP</keyword>
<evidence type="ECO:0000313" key="6">
    <source>
        <dbReference type="Proteomes" id="UP000189376"/>
    </source>
</evidence>
<dbReference type="Pfam" id="PF00248">
    <property type="entry name" value="Aldo_ket_red"/>
    <property type="match status" value="1"/>
</dbReference>
<dbReference type="NCBIfam" id="NF007388">
    <property type="entry name" value="PRK09912.1"/>
    <property type="match status" value="1"/>
</dbReference>
<dbReference type="GO" id="GO:0051596">
    <property type="term" value="P:methylglyoxal catabolic process"/>
    <property type="evidence" value="ECO:0007669"/>
    <property type="project" value="TreeGrafter"/>
</dbReference>
<keyword evidence="6" id="KW-1185">Reference proteome</keyword>
<keyword evidence="3" id="KW-0560">Oxidoreductase</keyword>
<dbReference type="InterPro" id="IPR005399">
    <property type="entry name" value="K_chnl_volt-dep_bsu_KCNAB-rel"/>
</dbReference>
<gene>
    <name evidence="5" type="ORF">AC058_15065</name>
</gene>
<sequence>MYLANSERYQSFQYRKIKNSGLVLPPLSLGCWHNFGDDTPIQQQKSVLYTAFDHGINHFDLANNYGTPFGSAEKNIGHFLKTDFKPYRDELIISTKAGWDMWPGPYGQGGSSRKYLMASLDQSLQRLGLDYVDIFYSHRYAPETPLEETAKTLADIVQQGKALYVGISSGYTPELTLQLIELLQAYHVPLTLHQPIYNFFERQIEQGLTETAKQEGFGVITFSPLAQGLLAGRYLNGVPEDSRIGRGSRYLQSEHLVSLKLQQIQQLNEIAKRRDQTLAQLSLSWVLRDERITSTIIGASRPEQIIENLKALQNTTFSTDELTQIDTILNTP</sequence>
<dbReference type="Proteomes" id="UP000189376">
    <property type="component" value="Unassembled WGS sequence"/>
</dbReference>
<dbReference type="SUPFAM" id="SSF51430">
    <property type="entry name" value="NAD(P)-linked oxidoreductase"/>
    <property type="match status" value="1"/>
</dbReference>
<dbReference type="EMBL" id="LFZS01000013">
    <property type="protein sequence ID" value="ONN53058.1"/>
    <property type="molecule type" value="Genomic_DNA"/>
</dbReference>
<dbReference type="GO" id="GO:0016491">
    <property type="term" value="F:oxidoreductase activity"/>
    <property type="evidence" value="ECO:0007669"/>
    <property type="project" value="UniProtKB-KW"/>
</dbReference>
<comment type="caution">
    <text evidence="5">The sequence shown here is derived from an EMBL/GenBank/DDBJ whole genome shotgun (WGS) entry which is preliminary data.</text>
</comment>
<dbReference type="RefSeq" id="WP_077169860.1">
    <property type="nucleotide sequence ID" value="NZ_LFZS01000013.1"/>
</dbReference>
<dbReference type="AlphaFoldDB" id="A0A1V2USV3"/>
<evidence type="ECO:0000256" key="2">
    <source>
        <dbReference type="ARBA" id="ARBA00022857"/>
    </source>
</evidence>
<dbReference type="PANTHER" id="PTHR43150">
    <property type="entry name" value="HYPERKINETIC, ISOFORM M"/>
    <property type="match status" value="1"/>
</dbReference>
<evidence type="ECO:0000259" key="4">
    <source>
        <dbReference type="Pfam" id="PF00248"/>
    </source>
</evidence>
<accession>A0A1V2USV3</accession>
<organism evidence="5 6">
    <name type="scientific">Acinetobacter genomosp. 33YU</name>
    <dbReference type="NCBI Taxonomy" id="1675530"/>
    <lineage>
        <taxon>Bacteria</taxon>
        <taxon>Pseudomonadati</taxon>
        <taxon>Pseudomonadota</taxon>
        <taxon>Gammaproteobacteria</taxon>
        <taxon>Moraxellales</taxon>
        <taxon>Moraxellaceae</taxon>
        <taxon>Acinetobacter</taxon>
    </lineage>
</organism>
<protein>
    <submittedName>
        <fullName evidence="5">L-glyceraldehyde 3-phosphate reductase</fullName>
    </submittedName>
</protein>
<reference evidence="5 6" key="1">
    <citation type="submission" date="2015-07" db="EMBL/GenBank/DDBJ databases">
        <title>Acinetobacter yuneri, a novel member of Acinetobacter calcoaceticus-Acinetobacter baumannii complex isolated from clinical specimen.</title>
        <authorList>
            <person name="Yu Y."/>
        </authorList>
    </citation>
    <scope>NUCLEOTIDE SEQUENCE [LARGE SCALE GENOMIC DNA]</scope>
    <source>
        <strain evidence="5 6">A362</strain>
    </source>
</reference>
<name>A0A1V2USV3_9GAMM</name>
<evidence type="ECO:0000256" key="3">
    <source>
        <dbReference type="ARBA" id="ARBA00023002"/>
    </source>
</evidence>
<dbReference type="InterPro" id="IPR036812">
    <property type="entry name" value="NAD(P)_OxRdtase_dom_sf"/>
</dbReference>
<dbReference type="InterPro" id="IPR023210">
    <property type="entry name" value="NADP_OxRdtase_dom"/>
</dbReference>
<feature type="domain" description="NADP-dependent oxidoreductase" evidence="4">
    <location>
        <begin position="26"/>
        <end position="329"/>
    </location>
</feature>
<dbReference type="PANTHER" id="PTHR43150:SF4">
    <property type="entry name" value="L-GLYCERALDEHYDE 3-PHOSPHATE REDUCTASE"/>
    <property type="match status" value="1"/>
</dbReference>
<comment type="similarity">
    <text evidence="1">Belongs to the shaker potassium channel beta subunit family.</text>
</comment>